<sequence length="535" mass="60171">MQQAEHEDKGFDEVKSIFETALSKGMESYKQAEALWLGYLEALRRGTAFDNEPDVERLRRTFRLAWDSLAETWGEEANDCEVPLYWARLEYNRMKDPKQGKEIFEEIFKYGENKTMSKYWEAFINLESHREPSLSENKLRELHRRALRFVTDYPPAAARLWTDLERDYGQLATARECADLCEAKLKEWRESYQAMKDKMTNQKKGKPTQNKKSKIDAKKKKEDDKPKKGKRKSDESTAESGAKRKKDGTMEVDEKAKVGASGSLKRSHDEDGGGDDKKRQRTASAESAGRAGNREACTLFVSNLDFKVNEQNLRAKLSEFGEVASMRVRAGVKQFGGSICYCQYTTPEAVDEAVKHDRTPLDGRPMFLSRYSASKSKGAFKYATTTEKNKLFVRNLPYSHCTKEHLTEIFDKFGKLSDVRVVTFKDGKPKGLAYIDYEDEASAAAAVEKTNGLLVGDRTIDVAVSAPPPRGDAPGPSLGQPKRDAGGGMRRTQLSSFIPSVLQKPSTSKAPANGSHNGDSRPLSNSDFRSLLLKK</sequence>
<organism evidence="1 2">
    <name type="scientific">Choristoneura fumiferana</name>
    <name type="common">Spruce budworm moth</name>
    <name type="synonym">Archips fumiferana</name>
    <dbReference type="NCBI Taxonomy" id="7141"/>
    <lineage>
        <taxon>Eukaryota</taxon>
        <taxon>Metazoa</taxon>
        <taxon>Ecdysozoa</taxon>
        <taxon>Arthropoda</taxon>
        <taxon>Hexapoda</taxon>
        <taxon>Insecta</taxon>
        <taxon>Pterygota</taxon>
        <taxon>Neoptera</taxon>
        <taxon>Endopterygota</taxon>
        <taxon>Lepidoptera</taxon>
        <taxon>Glossata</taxon>
        <taxon>Ditrysia</taxon>
        <taxon>Tortricoidea</taxon>
        <taxon>Tortricidae</taxon>
        <taxon>Tortricinae</taxon>
        <taxon>Choristoneura</taxon>
    </lineage>
</organism>
<proteinExistence type="predicted"/>
<name>A0ACC0L1D2_CHOFU</name>
<dbReference type="Proteomes" id="UP001064048">
    <property type="component" value="Chromosome 9"/>
</dbReference>
<evidence type="ECO:0000313" key="2">
    <source>
        <dbReference type="Proteomes" id="UP001064048"/>
    </source>
</evidence>
<gene>
    <name evidence="1" type="ORF">MSG28_005779</name>
</gene>
<evidence type="ECO:0000313" key="1">
    <source>
        <dbReference type="EMBL" id="KAI8442171.1"/>
    </source>
</evidence>
<protein>
    <submittedName>
        <fullName evidence="1">Uncharacterized protein</fullName>
    </submittedName>
</protein>
<reference evidence="1 2" key="1">
    <citation type="journal article" date="2022" name="Genome Biol. Evol.">
        <title>The Spruce Budworm Genome: Reconstructing the Evolutionary History of Antifreeze Proteins.</title>
        <authorList>
            <person name="Beliveau C."/>
            <person name="Gagne P."/>
            <person name="Picq S."/>
            <person name="Vernygora O."/>
            <person name="Keeling C.I."/>
            <person name="Pinkney K."/>
            <person name="Doucet D."/>
            <person name="Wen F."/>
            <person name="Johnston J.S."/>
            <person name="Maaroufi H."/>
            <person name="Boyle B."/>
            <person name="Laroche J."/>
            <person name="Dewar K."/>
            <person name="Juretic N."/>
            <person name="Blackburn G."/>
            <person name="Nisole A."/>
            <person name="Brunet B."/>
            <person name="Brandao M."/>
            <person name="Lumley L."/>
            <person name="Duan J."/>
            <person name="Quan G."/>
            <person name="Lucarotti C.J."/>
            <person name="Roe A.D."/>
            <person name="Sperling F.A.H."/>
            <person name="Levesque R.C."/>
            <person name="Cusson M."/>
        </authorList>
    </citation>
    <scope>NUCLEOTIDE SEQUENCE [LARGE SCALE GENOMIC DNA]</scope>
    <source>
        <strain evidence="1">Glfc:IPQL:Cfum</strain>
    </source>
</reference>
<comment type="caution">
    <text evidence="1">The sequence shown here is derived from an EMBL/GenBank/DDBJ whole genome shotgun (WGS) entry which is preliminary data.</text>
</comment>
<keyword evidence="2" id="KW-1185">Reference proteome</keyword>
<accession>A0ACC0L1D2</accession>
<dbReference type="EMBL" id="CM046109">
    <property type="protein sequence ID" value="KAI8442171.1"/>
    <property type="molecule type" value="Genomic_DNA"/>
</dbReference>